<evidence type="ECO:0000313" key="1">
    <source>
        <dbReference type="EMBL" id="SPD18883.1"/>
    </source>
</evidence>
<proteinExistence type="predicted"/>
<reference evidence="1" key="1">
    <citation type="submission" date="2018-02" db="EMBL/GenBank/DDBJ databases">
        <authorList>
            <person name="Cohen D.B."/>
            <person name="Kent A.D."/>
        </authorList>
    </citation>
    <scope>NUCLEOTIDE SEQUENCE</scope>
</reference>
<dbReference type="EMBL" id="OIVN01004713">
    <property type="protein sequence ID" value="SPD18883.1"/>
    <property type="molecule type" value="Genomic_DNA"/>
</dbReference>
<accession>A0A2N9I4D1</accession>
<name>A0A2N9I4D1_FAGSY</name>
<sequence>MSTDRAEVLEVLAHGGVFFEEQLERLGALVRLCNDEECFKVVIDTEAEIDDEACSDWWSSSQGGRSTVGADLQIFLSKSTIELRW</sequence>
<organism evidence="1">
    <name type="scientific">Fagus sylvatica</name>
    <name type="common">Beechnut</name>
    <dbReference type="NCBI Taxonomy" id="28930"/>
    <lineage>
        <taxon>Eukaryota</taxon>
        <taxon>Viridiplantae</taxon>
        <taxon>Streptophyta</taxon>
        <taxon>Embryophyta</taxon>
        <taxon>Tracheophyta</taxon>
        <taxon>Spermatophyta</taxon>
        <taxon>Magnoliopsida</taxon>
        <taxon>eudicotyledons</taxon>
        <taxon>Gunneridae</taxon>
        <taxon>Pentapetalae</taxon>
        <taxon>rosids</taxon>
        <taxon>fabids</taxon>
        <taxon>Fagales</taxon>
        <taxon>Fagaceae</taxon>
        <taxon>Fagus</taxon>
    </lineage>
</organism>
<protein>
    <submittedName>
        <fullName evidence="1">Uncharacterized protein</fullName>
    </submittedName>
</protein>
<gene>
    <name evidence="1" type="ORF">FSB_LOCUS46765</name>
</gene>
<dbReference type="AlphaFoldDB" id="A0A2N9I4D1"/>